<organism evidence="2 3">
    <name type="scientific">SAR324 cluster bacterium</name>
    <dbReference type="NCBI Taxonomy" id="2024889"/>
    <lineage>
        <taxon>Bacteria</taxon>
        <taxon>Deltaproteobacteria</taxon>
        <taxon>SAR324 cluster</taxon>
    </lineage>
</organism>
<feature type="domain" description="Transcription factor zinc-finger" evidence="1">
    <location>
        <begin position="46"/>
        <end position="85"/>
    </location>
</feature>
<proteinExistence type="predicted"/>
<gene>
    <name evidence="2" type="ORF">GYA55_04625</name>
</gene>
<evidence type="ECO:0000313" key="3">
    <source>
        <dbReference type="Proteomes" id="UP000524246"/>
    </source>
</evidence>
<dbReference type="Pfam" id="PF13453">
    <property type="entry name" value="Zn_ribbon_TFIIB"/>
    <property type="match status" value="1"/>
</dbReference>
<evidence type="ECO:0000313" key="2">
    <source>
        <dbReference type="EMBL" id="NMC62433.1"/>
    </source>
</evidence>
<name>A0A7X9FRC2_9DELT</name>
<protein>
    <recommendedName>
        <fullName evidence="1">Transcription factor zinc-finger domain-containing protein</fullName>
    </recommendedName>
</protein>
<dbReference type="InterPro" id="IPR027392">
    <property type="entry name" value="TF_Znf"/>
</dbReference>
<accession>A0A7X9FRC2</accession>
<evidence type="ECO:0000259" key="1">
    <source>
        <dbReference type="Pfam" id="PF13453"/>
    </source>
</evidence>
<reference evidence="2 3" key="1">
    <citation type="journal article" date="2020" name="Biotechnol. Biofuels">
        <title>New insights from the biogas microbiome by comprehensive genome-resolved metagenomics of nearly 1600 species originating from multiple anaerobic digesters.</title>
        <authorList>
            <person name="Campanaro S."/>
            <person name="Treu L."/>
            <person name="Rodriguez-R L.M."/>
            <person name="Kovalovszki A."/>
            <person name="Ziels R.M."/>
            <person name="Maus I."/>
            <person name="Zhu X."/>
            <person name="Kougias P.G."/>
            <person name="Basile A."/>
            <person name="Luo G."/>
            <person name="Schluter A."/>
            <person name="Konstantinidis K.T."/>
            <person name="Angelidaki I."/>
        </authorList>
    </citation>
    <scope>NUCLEOTIDE SEQUENCE [LARGE SCALE GENOMIC DNA]</scope>
    <source>
        <strain evidence="2">AS27yjCOA_65</strain>
    </source>
</reference>
<sequence length="104" mass="12124">MHKPSKKEQEYFIKKEMERLKKLREKHLSNTKAAERKKMKEAHYLHCAKCGQKMESTKFESIEIEVCPDCGGIYLDAGELDKILDEKRRGPFMNALALARRLLG</sequence>
<dbReference type="Proteomes" id="UP000524246">
    <property type="component" value="Unassembled WGS sequence"/>
</dbReference>
<dbReference type="EMBL" id="JAAZON010000193">
    <property type="protein sequence ID" value="NMC62433.1"/>
    <property type="molecule type" value="Genomic_DNA"/>
</dbReference>
<dbReference type="AlphaFoldDB" id="A0A7X9FRC2"/>
<comment type="caution">
    <text evidence="2">The sequence shown here is derived from an EMBL/GenBank/DDBJ whole genome shotgun (WGS) entry which is preliminary data.</text>
</comment>